<dbReference type="InterPro" id="IPR020945">
    <property type="entry name" value="DMSO/NO3_reduct_chaperone"/>
</dbReference>
<protein>
    <submittedName>
        <fullName evidence="2">Respiratory nitrate reductase chaperone NarJ</fullName>
    </submittedName>
</protein>
<dbReference type="SUPFAM" id="SSF89155">
    <property type="entry name" value="TorD-like"/>
    <property type="match status" value="1"/>
</dbReference>
<evidence type="ECO:0000313" key="2">
    <source>
        <dbReference type="EMBL" id="RCW71961.1"/>
    </source>
</evidence>
<dbReference type="NCBIfam" id="TIGR00684">
    <property type="entry name" value="narJ"/>
    <property type="match status" value="1"/>
</dbReference>
<dbReference type="InterPro" id="IPR003765">
    <property type="entry name" value="NO3_reductase_chaperone_NarJ"/>
</dbReference>
<dbReference type="Pfam" id="PF02613">
    <property type="entry name" value="Nitrate_red_del"/>
    <property type="match status" value="1"/>
</dbReference>
<gene>
    <name evidence="2" type="ORF">DFR57_105145</name>
</gene>
<dbReference type="GO" id="GO:0016530">
    <property type="term" value="F:metallochaperone activity"/>
    <property type="evidence" value="ECO:0007669"/>
    <property type="project" value="TreeGrafter"/>
</dbReference>
<dbReference type="InterPro" id="IPR036411">
    <property type="entry name" value="TorD-like_sf"/>
</dbReference>
<sequence>MEMEALTHAEVYQLISFSLLYPTDIKEEEMEDLLFHCELIQDEELKTNLFTFFNSSTSQTLEDRTDHYIEIFDFGKTSNLYITYLKLGEQKERGLELLKLKKYYEAAGFGLTDNELPDYLPLVLEFCANVKKEIRINLLEKYEAAIWDMRDKLMNYQSHYTDLFNGLIRLMELEGIKHDQDLTSRRNETLSLEDVRIMTSMRDQLIRNQLG</sequence>
<accession>A0A368XVF3</accession>
<name>A0A368XVF3_9BACI</name>
<evidence type="ECO:0000256" key="1">
    <source>
        <dbReference type="ARBA" id="ARBA00023063"/>
    </source>
</evidence>
<dbReference type="PANTHER" id="PTHR43680:SF2">
    <property type="entry name" value="NITRATE REDUCTASE MOLYBDENUM COFACTOR ASSEMBLY CHAPERONE NARJ"/>
    <property type="match status" value="1"/>
</dbReference>
<dbReference type="GO" id="GO:0051082">
    <property type="term" value="F:unfolded protein binding"/>
    <property type="evidence" value="ECO:0007669"/>
    <property type="project" value="InterPro"/>
</dbReference>
<dbReference type="PANTHER" id="PTHR43680">
    <property type="entry name" value="NITRATE REDUCTASE MOLYBDENUM COFACTOR ASSEMBLY CHAPERONE"/>
    <property type="match status" value="1"/>
</dbReference>
<dbReference type="OrthoDB" id="5296272at2"/>
<dbReference type="GO" id="GO:0051131">
    <property type="term" value="P:chaperone-mediated protein complex assembly"/>
    <property type="evidence" value="ECO:0007669"/>
    <property type="project" value="InterPro"/>
</dbReference>
<comment type="caution">
    <text evidence="2">The sequence shown here is derived from an EMBL/GenBank/DDBJ whole genome shotgun (WGS) entry which is preliminary data.</text>
</comment>
<dbReference type="RefSeq" id="WP_114352513.1">
    <property type="nucleotide sequence ID" value="NZ_QPJJ01000005.1"/>
</dbReference>
<dbReference type="AlphaFoldDB" id="A0A368XVF3"/>
<reference evidence="2 3" key="1">
    <citation type="submission" date="2018-07" db="EMBL/GenBank/DDBJ databases">
        <title>Genomic Encyclopedia of Type Strains, Phase IV (KMG-IV): sequencing the most valuable type-strain genomes for metagenomic binning, comparative biology and taxonomic classification.</title>
        <authorList>
            <person name="Goeker M."/>
        </authorList>
    </citation>
    <scope>NUCLEOTIDE SEQUENCE [LARGE SCALE GENOMIC DNA]</scope>
    <source>
        <strain evidence="2 3">DSM 27696</strain>
    </source>
</reference>
<dbReference type="Proteomes" id="UP000252585">
    <property type="component" value="Unassembled WGS sequence"/>
</dbReference>
<organism evidence="2 3">
    <name type="scientific">Saliterribacillus persicus</name>
    <dbReference type="NCBI Taxonomy" id="930114"/>
    <lineage>
        <taxon>Bacteria</taxon>
        <taxon>Bacillati</taxon>
        <taxon>Bacillota</taxon>
        <taxon>Bacilli</taxon>
        <taxon>Bacillales</taxon>
        <taxon>Bacillaceae</taxon>
        <taxon>Saliterribacillus</taxon>
    </lineage>
</organism>
<keyword evidence="3" id="KW-1185">Reference proteome</keyword>
<proteinExistence type="predicted"/>
<evidence type="ECO:0000313" key="3">
    <source>
        <dbReference type="Proteomes" id="UP000252585"/>
    </source>
</evidence>
<keyword evidence="1" id="KW-0534">Nitrate assimilation</keyword>
<dbReference type="GO" id="GO:0042128">
    <property type="term" value="P:nitrate assimilation"/>
    <property type="evidence" value="ECO:0007669"/>
    <property type="project" value="UniProtKB-KW"/>
</dbReference>
<dbReference type="EMBL" id="QPJJ01000005">
    <property type="protein sequence ID" value="RCW71961.1"/>
    <property type="molecule type" value="Genomic_DNA"/>
</dbReference>